<protein>
    <submittedName>
        <fullName evidence="7">MFS general substrate transporter</fullName>
    </submittedName>
</protein>
<dbReference type="GO" id="GO:0015606">
    <property type="term" value="F:spermidine transmembrane transporter activity"/>
    <property type="evidence" value="ECO:0007669"/>
    <property type="project" value="TreeGrafter"/>
</dbReference>
<dbReference type="RefSeq" id="XP_056554391.1">
    <property type="nucleotide sequence ID" value="XM_056698978.1"/>
</dbReference>
<reference evidence="7" key="1">
    <citation type="submission" date="2022-11" db="EMBL/GenBank/DDBJ databases">
        <authorList>
            <person name="Petersen C."/>
        </authorList>
    </citation>
    <scope>NUCLEOTIDE SEQUENCE</scope>
    <source>
        <strain evidence="7">IBT 29864</strain>
    </source>
</reference>
<feature type="transmembrane region" description="Helical" evidence="5">
    <location>
        <begin position="61"/>
        <end position="83"/>
    </location>
</feature>
<keyword evidence="8" id="KW-1185">Reference proteome</keyword>
<dbReference type="OrthoDB" id="3936150at2759"/>
<proteinExistence type="predicted"/>
<dbReference type="PROSITE" id="PS50850">
    <property type="entry name" value="MFS"/>
    <property type="match status" value="1"/>
</dbReference>
<feature type="domain" description="Major facilitator superfamily (MFS) profile" evidence="6">
    <location>
        <begin position="62"/>
        <end position="413"/>
    </location>
</feature>
<feature type="transmembrane region" description="Helical" evidence="5">
    <location>
        <begin position="279"/>
        <end position="301"/>
    </location>
</feature>
<evidence type="ECO:0000256" key="2">
    <source>
        <dbReference type="ARBA" id="ARBA00022692"/>
    </source>
</evidence>
<evidence type="ECO:0000256" key="4">
    <source>
        <dbReference type="ARBA" id="ARBA00023136"/>
    </source>
</evidence>
<feature type="transmembrane region" description="Helical" evidence="5">
    <location>
        <begin position="313"/>
        <end position="334"/>
    </location>
</feature>
<name>A0A9W9V5Z3_9EURO</name>
<dbReference type="GO" id="GO:0000297">
    <property type="term" value="F:spermine transmembrane transporter activity"/>
    <property type="evidence" value="ECO:0007669"/>
    <property type="project" value="TreeGrafter"/>
</dbReference>
<dbReference type="Proteomes" id="UP001147782">
    <property type="component" value="Unassembled WGS sequence"/>
</dbReference>
<keyword evidence="2 5" id="KW-0812">Transmembrane</keyword>
<dbReference type="AlphaFoldDB" id="A0A9W9V5Z3"/>
<feature type="transmembrane region" description="Helical" evidence="5">
    <location>
        <begin position="128"/>
        <end position="146"/>
    </location>
</feature>
<evidence type="ECO:0000256" key="3">
    <source>
        <dbReference type="ARBA" id="ARBA00022989"/>
    </source>
</evidence>
<dbReference type="InterPro" id="IPR011701">
    <property type="entry name" value="MFS"/>
</dbReference>
<evidence type="ECO:0000313" key="7">
    <source>
        <dbReference type="EMBL" id="KAJ5369957.1"/>
    </source>
</evidence>
<keyword evidence="3 5" id="KW-1133">Transmembrane helix</keyword>
<dbReference type="EMBL" id="JAPZBS010000005">
    <property type="protein sequence ID" value="KAJ5369957.1"/>
    <property type="molecule type" value="Genomic_DNA"/>
</dbReference>
<organism evidence="7 8">
    <name type="scientific">Penicillium cataractarum</name>
    <dbReference type="NCBI Taxonomy" id="2100454"/>
    <lineage>
        <taxon>Eukaryota</taxon>
        <taxon>Fungi</taxon>
        <taxon>Dikarya</taxon>
        <taxon>Ascomycota</taxon>
        <taxon>Pezizomycotina</taxon>
        <taxon>Eurotiomycetes</taxon>
        <taxon>Eurotiomycetidae</taxon>
        <taxon>Eurotiales</taxon>
        <taxon>Aspergillaceae</taxon>
        <taxon>Penicillium</taxon>
    </lineage>
</organism>
<dbReference type="PANTHER" id="PTHR23502">
    <property type="entry name" value="MAJOR FACILITATOR SUPERFAMILY"/>
    <property type="match status" value="1"/>
</dbReference>
<dbReference type="InterPro" id="IPR036259">
    <property type="entry name" value="MFS_trans_sf"/>
</dbReference>
<dbReference type="GO" id="GO:0005886">
    <property type="term" value="C:plasma membrane"/>
    <property type="evidence" value="ECO:0007669"/>
    <property type="project" value="TreeGrafter"/>
</dbReference>
<feature type="transmembrane region" description="Helical" evidence="5">
    <location>
        <begin position="378"/>
        <end position="396"/>
    </location>
</feature>
<feature type="transmembrane region" description="Helical" evidence="5">
    <location>
        <begin position="103"/>
        <end position="121"/>
    </location>
</feature>
<gene>
    <name evidence="7" type="ORF">N7496_006049</name>
</gene>
<dbReference type="SUPFAM" id="SSF103473">
    <property type="entry name" value="MFS general substrate transporter"/>
    <property type="match status" value="1"/>
</dbReference>
<dbReference type="Gene3D" id="1.20.1720.10">
    <property type="entry name" value="Multidrug resistance protein D"/>
    <property type="match status" value="1"/>
</dbReference>
<comment type="subcellular location">
    <subcellularLocation>
        <location evidence="1">Membrane</location>
        <topology evidence="1">Multi-pass membrane protein</topology>
    </subcellularLocation>
</comment>
<dbReference type="InterPro" id="IPR020846">
    <property type="entry name" value="MFS_dom"/>
</dbReference>
<keyword evidence="4 5" id="KW-0472">Membrane</keyword>
<dbReference type="GeneID" id="81438157"/>
<feature type="transmembrane region" description="Helical" evidence="5">
    <location>
        <begin position="186"/>
        <end position="208"/>
    </location>
</feature>
<evidence type="ECO:0000256" key="5">
    <source>
        <dbReference type="SAM" id="Phobius"/>
    </source>
</evidence>
<sequence length="413" mass="45988">MTEEKEFCNLQARPPTPLEIHPSQRVDQEKGLHVHNVLLMQQNRPANPYHSPYHWRFRRKMLVSVGAIASFLVITLATSIYVASIPGIMVEFKVGRTLAISPLTFYAMGFIFGPMFTSALSEEFGRQWIYKISLFLHLVLTVVAGSAKNFTTIAVCRAMSGLVGSPSVTVFAGVLNDMWKMPEDKFAVPLFMLYGLGGAVAPELGPAIGESIVASHGWRSTFWLTAFLVGICLVPMMFVPETFEPEIKRKTLNLPRDHWRKVFVAAFARPIRMLMVERIIFPTAFVVTMSQVVLFILYAGYPIVLQRTYQFSSYQAGLAFLPLFAGSLLAAPVLSFLDRRKRALDNPTPEDSLSGAFLAALLLPASLFWLAWTVRPTIHWICPILAGVLFGLGFALSQVNMLPVSIVLVRKAC</sequence>
<evidence type="ECO:0000313" key="8">
    <source>
        <dbReference type="Proteomes" id="UP001147782"/>
    </source>
</evidence>
<dbReference type="PANTHER" id="PTHR23502:SF182">
    <property type="entry name" value="POLYAMINE TRANSPORTER, PUTATIVE-RELATED"/>
    <property type="match status" value="1"/>
</dbReference>
<evidence type="ECO:0000256" key="1">
    <source>
        <dbReference type="ARBA" id="ARBA00004141"/>
    </source>
</evidence>
<accession>A0A9W9V5Z3</accession>
<feature type="transmembrane region" description="Helical" evidence="5">
    <location>
        <begin position="220"/>
        <end position="239"/>
    </location>
</feature>
<dbReference type="Pfam" id="PF07690">
    <property type="entry name" value="MFS_1"/>
    <property type="match status" value="1"/>
</dbReference>
<comment type="caution">
    <text evidence="7">The sequence shown here is derived from an EMBL/GenBank/DDBJ whole genome shotgun (WGS) entry which is preliminary data.</text>
</comment>
<feature type="transmembrane region" description="Helical" evidence="5">
    <location>
        <begin position="355"/>
        <end position="372"/>
    </location>
</feature>
<reference evidence="7" key="2">
    <citation type="journal article" date="2023" name="IMA Fungus">
        <title>Comparative genomic study of the Penicillium genus elucidates a diverse pangenome and 15 lateral gene transfer events.</title>
        <authorList>
            <person name="Petersen C."/>
            <person name="Sorensen T."/>
            <person name="Nielsen M.R."/>
            <person name="Sondergaard T.E."/>
            <person name="Sorensen J.L."/>
            <person name="Fitzpatrick D.A."/>
            <person name="Frisvad J.C."/>
            <person name="Nielsen K.L."/>
        </authorList>
    </citation>
    <scope>NUCLEOTIDE SEQUENCE</scope>
    <source>
        <strain evidence="7">IBT 29864</strain>
    </source>
</reference>
<evidence type="ECO:0000259" key="6">
    <source>
        <dbReference type="PROSITE" id="PS50850"/>
    </source>
</evidence>